<accession>A0A6S6Z184</accession>
<dbReference type="EMBL" id="CADIJQ010000001">
    <property type="protein sequence ID" value="CAB3655181.1"/>
    <property type="molecule type" value="Genomic_DNA"/>
</dbReference>
<dbReference type="RefSeq" id="WP_054428045.1">
    <property type="nucleotide sequence ID" value="NZ_CADIJQ010000001.1"/>
</dbReference>
<reference evidence="2 3" key="1">
    <citation type="submission" date="2020-04" db="EMBL/GenBank/DDBJ databases">
        <authorList>
            <person name="De Canck E."/>
        </authorList>
    </citation>
    <scope>NUCLEOTIDE SEQUENCE [LARGE SCALE GENOMIC DNA]</scope>
    <source>
        <strain evidence="2 3">LMG 3441</strain>
    </source>
</reference>
<name>A0A6S6Z184_9BURK</name>
<evidence type="ECO:0000259" key="1">
    <source>
        <dbReference type="Pfam" id="PF05117"/>
    </source>
</evidence>
<evidence type="ECO:0000313" key="3">
    <source>
        <dbReference type="Proteomes" id="UP000494269"/>
    </source>
</evidence>
<evidence type="ECO:0000313" key="2">
    <source>
        <dbReference type="EMBL" id="CAB3655181.1"/>
    </source>
</evidence>
<feature type="domain" description="DUF695" evidence="1">
    <location>
        <begin position="10"/>
        <end position="134"/>
    </location>
</feature>
<dbReference type="AlphaFoldDB" id="A0A6S6Z184"/>
<sequence length="147" mass="16443">MSSIFPGDLWAVGETRINGLSVIVRFRTGLPPVTVRQANENLIIISWPYTGIESGMPNDEDKASTNRVEEAIEQAFENSDVGVQVVCLTGNHLKEWRFYTHDVDAFMDAFNACLAGHPVYPLQLRVFKDPEWNGLAQLQPEGSDQVH</sequence>
<dbReference type="Pfam" id="PF05117">
    <property type="entry name" value="DUF695"/>
    <property type="match status" value="1"/>
</dbReference>
<proteinExistence type="predicted"/>
<dbReference type="Proteomes" id="UP000494269">
    <property type="component" value="Unassembled WGS sequence"/>
</dbReference>
<gene>
    <name evidence="2" type="ORF">LMG3441_00255</name>
</gene>
<dbReference type="InterPro" id="IPR016097">
    <property type="entry name" value="DUF695"/>
</dbReference>
<protein>
    <recommendedName>
        <fullName evidence="1">DUF695 domain-containing protein</fullName>
    </recommendedName>
</protein>
<organism evidence="2 3">
    <name type="scientific">Achromobacter kerstersii</name>
    <dbReference type="NCBI Taxonomy" id="1353890"/>
    <lineage>
        <taxon>Bacteria</taxon>
        <taxon>Pseudomonadati</taxon>
        <taxon>Pseudomonadota</taxon>
        <taxon>Betaproteobacteria</taxon>
        <taxon>Burkholderiales</taxon>
        <taxon>Alcaligenaceae</taxon>
        <taxon>Achromobacter</taxon>
    </lineage>
</organism>
<keyword evidence="3" id="KW-1185">Reference proteome</keyword>